<reference evidence="3" key="1">
    <citation type="submission" date="2018-05" db="EMBL/GenBank/DDBJ databases">
        <authorList>
            <person name="Liu B.-T."/>
        </authorList>
    </citation>
    <scope>NUCLEOTIDE SEQUENCE [LARGE SCALE GENOMIC DNA]</scope>
    <source>
        <strain evidence="3">WD6-1</strain>
    </source>
</reference>
<accession>A0A2U2BTH4</accession>
<feature type="region of interest" description="Disordered" evidence="1">
    <location>
        <begin position="103"/>
        <end position="135"/>
    </location>
</feature>
<dbReference type="PANTHER" id="PTHR12910">
    <property type="entry name" value="NADH-UBIQUINONE OXIDOREDUCTASE SUBUNIT B17.2"/>
    <property type="match status" value="1"/>
</dbReference>
<gene>
    <name evidence="2" type="ORF">DDZ18_06430</name>
</gene>
<organism evidence="2 3">
    <name type="scientific">Marinicauda salina</name>
    <dbReference type="NCBI Taxonomy" id="2135793"/>
    <lineage>
        <taxon>Bacteria</taxon>
        <taxon>Pseudomonadati</taxon>
        <taxon>Pseudomonadota</taxon>
        <taxon>Alphaproteobacteria</taxon>
        <taxon>Maricaulales</taxon>
        <taxon>Maricaulaceae</taxon>
        <taxon>Marinicauda</taxon>
    </lineage>
</organism>
<dbReference type="GO" id="GO:0006979">
    <property type="term" value="P:response to oxidative stress"/>
    <property type="evidence" value="ECO:0007669"/>
    <property type="project" value="TreeGrafter"/>
</dbReference>
<evidence type="ECO:0000313" key="3">
    <source>
        <dbReference type="Proteomes" id="UP000245168"/>
    </source>
</evidence>
<sequence>MLAFIGRLFAWWDGAALGALWTIRRDGKLVGEDEYGNRYYEERKAGRGAEGRPRRWVVYKGFADASRVPSDWHGWMHHTFDQPPTVEPLPRRPWEIDHKPNLTGTLHAYRPTGSLAGERKRQATSADYEAWTPEG</sequence>
<protein>
    <submittedName>
        <fullName evidence="2">NADH:ubiquinone oxidoreductase subunit NDUFA12</fullName>
    </submittedName>
</protein>
<evidence type="ECO:0000313" key="2">
    <source>
        <dbReference type="EMBL" id="PWE17319.1"/>
    </source>
</evidence>
<name>A0A2U2BTH4_9PROT</name>
<dbReference type="NCBIfam" id="NF006040">
    <property type="entry name" value="PRK08183.1"/>
    <property type="match status" value="1"/>
</dbReference>
<dbReference type="Pfam" id="PF05071">
    <property type="entry name" value="NDUFA12"/>
    <property type="match status" value="1"/>
</dbReference>
<dbReference type="InterPro" id="IPR007763">
    <property type="entry name" value="NDUFA12"/>
</dbReference>
<dbReference type="OrthoDB" id="9795340at2"/>
<dbReference type="PANTHER" id="PTHR12910:SF2">
    <property type="entry name" value="NADH DEHYDROGENASE [UBIQUINONE] 1 ALPHA SUBCOMPLEX SUBUNIT 12"/>
    <property type="match status" value="1"/>
</dbReference>
<evidence type="ECO:0000256" key="1">
    <source>
        <dbReference type="SAM" id="MobiDB-lite"/>
    </source>
</evidence>
<comment type="caution">
    <text evidence="2">The sequence shown here is derived from an EMBL/GenBank/DDBJ whole genome shotgun (WGS) entry which is preliminary data.</text>
</comment>
<dbReference type="GO" id="GO:0045271">
    <property type="term" value="C:respiratory chain complex I"/>
    <property type="evidence" value="ECO:0007669"/>
    <property type="project" value="InterPro"/>
</dbReference>
<dbReference type="Proteomes" id="UP000245168">
    <property type="component" value="Unassembled WGS sequence"/>
</dbReference>
<proteinExistence type="predicted"/>
<keyword evidence="3" id="KW-1185">Reference proteome</keyword>
<dbReference type="RefSeq" id="WP_109252550.1">
    <property type="nucleotide sequence ID" value="NZ_QEXV01000003.1"/>
</dbReference>
<keyword evidence="2" id="KW-0830">Ubiquinone</keyword>
<dbReference type="EMBL" id="QEXV01000003">
    <property type="protein sequence ID" value="PWE17319.1"/>
    <property type="molecule type" value="Genomic_DNA"/>
</dbReference>
<dbReference type="AlphaFoldDB" id="A0A2U2BTH4"/>